<dbReference type="Proteomes" id="UP000603865">
    <property type="component" value="Unassembled WGS sequence"/>
</dbReference>
<dbReference type="EMBL" id="BMQL01000041">
    <property type="protein sequence ID" value="GGR27419.1"/>
    <property type="molecule type" value="Genomic_DNA"/>
</dbReference>
<dbReference type="AlphaFoldDB" id="A0A918CJJ6"/>
<keyword evidence="2" id="KW-1185">Reference proteome</keyword>
<accession>A0A918CJJ6</accession>
<reference evidence="1" key="1">
    <citation type="journal article" date="2014" name="Int. J. Syst. Evol. Microbiol.">
        <title>Complete genome sequence of Corynebacterium casei LMG S-19264T (=DSM 44701T), isolated from a smear-ripened cheese.</title>
        <authorList>
            <consortium name="US DOE Joint Genome Institute (JGI-PGF)"/>
            <person name="Walter F."/>
            <person name="Albersmeier A."/>
            <person name="Kalinowski J."/>
            <person name="Ruckert C."/>
        </authorList>
    </citation>
    <scope>NUCLEOTIDE SEQUENCE</scope>
    <source>
        <strain evidence="1">JCM 31311</strain>
    </source>
</reference>
<name>A0A918CJJ6_9DEIO</name>
<evidence type="ECO:0000313" key="2">
    <source>
        <dbReference type="Proteomes" id="UP000603865"/>
    </source>
</evidence>
<organism evidence="1 2">
    <name type="scientific">Deinococcus ruber</name>
    <dbReference type="NCBI Taxonomy" id="1848197"/>
    <lineage>
        <taxon>Bacteria</taxon>
        <taxon>Thermotogati</taxon>
        <taxon>Deinococcota</taxon>
        <taxon>Deinococci</taxon>
        <taxon>Deinococcales</taxon>
        <taxon>Deinococcaceae</taxon>
        <taxon>Deinococcus</taxon>
    </lineage>
</organism>
<gene>
    <name evidence="1" type="ORF">GCM10008957_43410</name>
</gene>
<protein>
    <submittedName>
        <fullName evidence="1">Uncharacterized protein</fullName>
    </submittedName>
</protein>
<reference evidence="1" key="2">
    <citation type="submission" date="2020-09" db="EMBL/GenBank/DDBJ databases">
        <authorList>
            <person name="Sun Q."/>
            <person name="Ohkuma M."/>
        </authorList>
    </citation>
    <scope>NUCLEOTIDE SEQUENCE</scope>
    <source>
        <strain evidence="1">JCM 31311</strain>
    </source>
</reference>
<comment type="caution">
    <text evidence="1">The sequence shown here is derived from an EMBL/GenBank/DDBJ whole genome shotgun (WGS) entry which is preliminary data.</text>
</comment>
<sequence>MGYQQVQWRNRRARRLKRHRPGPFPRWWDEMTISEVKRWIYRSQKVRSHGGAKTYKQRYTEQWRQQRREQEYAALIGDDVAFERICPEGTRGAIGMDIW</sequence>
<proteinExistence type="predicted"/>
<evidence type="ECO:0000313" key="1">
    <source>
        <dbReference type="EMBL" id="GGR27419.1"/>
    </source>
</evidence>